<name>A0A7L4ZMX4_9FLAO</name>
<dbReference type="SUPFAM" id="SSF53474">
    <property type="entry name" value="alpha/beta-Hydrolases"/>
    <property type="match status" value="1"/>
</dbReference>
<accession>A0A7L4ZMX4</accession>
<keyword evidence="3" id="KW-1185">Reference proteome</keyword>
<dbReference type="InterPro" id="IPR000073">
    <property type="entry name" value="AB_hydrolase_1"/>
</dbReference>
<sequence length="268" mass="30635">MKDTYFCEMQQFVTCKNIEIAYTVSGKGNALVLLHGFLETSSMWKSYVKNLSKTHKIITIDLLGHGKTPCLGYIHTMEEMAETVFSVLKELNLRKIHIAGHSMGGYVALAFAEMYPDYVKGLCLINSTARADSTQRKINRDRAIKAVKYNHKQFIRLAISNLFRPKNRKIFAESIKEVKKEALTISLQGIVAALEGMKIREDREVLLHFSPYKKMMIIGKRDPILVYEELIAQTQNSEVEVHVFPDGHMSHIENEAELLNSLRLFLKI</sequence>
<dbReference type="RefSeq" id="WP_228054825.1">
    <property type="nucleotide sequence ID" value="NZ_CP019288.1"/>
</dbReference>
<evidence type="ECO:0000313" key="3">
    <source>
        <dbReference type="Proteomes" id="UP000464657"/>
    </source>
</evidence>
<evidence type="ECO:0000313" key="2">
    <source>
        <dbReference type="EMBL" id="QHI37965.1"/>
    </source>
</evidence>
<dbReference type="Pfam" id="PF00561">
    <property type="entry name" value="Abhydrolase_1"/>
    <property type="match status" value="1"/>
</dbReference>
<protein>
    <submittedName>
        <fullName evidence="2">Haloacetate dehalogenase H-1</fullName>
        <ecNumber evidence="2">3.8.1.3</ecNumber>
    </submittedName>
</protein>
<dbReference type="InterPro" id="IPR050266">
    <property type="entry name" value="AB_hydrolase_sf"/>
</dbReference>
<evidence type="ECO:0000259" key="1">
    <source>
        <dbReference type="Pfam" id="PF00561"/>
    </source>
</evidence>
<keyword evidence="2" id="KW-0378">Hydrolase</keyword>
<dbReference type="InterPro" id="IPR029058">
    <property type="entry name" value="AB_hydrolase_fold"/>
</dbReference>
<dbReference type="EC" id="3.8.1.3" evidence="2"/>
<reference evidence="2 3" key="1">
    <citation type="journal article" date="2013" name="Int. J. Syst. Evol. Microbiol.">
        <title>Kordia antarctica sp. nov., isolated from Antarctic seawater.</title>
        <authorList>
            <person name="Baek K."/>
            <person name="Choi A."/>
            <person name="Kang I."/>
            <person name="Lee K."/>
            <person name="Cho J.C."/>
        </authorList>
    </citation>
    <scope>NUCLEOTIDE SEQUENCE [LARGE SCALE GENOMIC DNA]</scope>
    <source>
        <strain evidence="2 3">IMCC3317</strain>
    </source>
</reference>
<dbReference type="PANTHER" id="PTHR43798:SF33">
    <property type="entry name" value="HYDROLASE, PUTATIVE (AFU_ORTHOLOGUE AFUA_2G14860)-RELATED"/>
    <property type="match status" value="1"/>
</dbReference>
<dbReference type="AlphaFoldDB" id="A0A7L4ZMX4"/>
<organism evidence="2 3">
    <name type="scientific">Kordia antarctica</name>
    <dbReference type="NCBI Taxonomy" id="1218801"/>
    <lineage>
        <taxon>Bacteria</taxon>
        <taxon>Pseudomonadati</taxon>
        <taxon>Bacteroidota</taxon>
        <taxon>Flavobacteriia</taxon>
        <taxon>Flavobacteriales</taxon>
        <taxon>Flavobacteriaceae</taxon>
        <taxon>Kordia</taxon>
    </lineage>
</organism>
<gene>
    <name evidence="2" type="primary">dehH1</name>
    <name evidence="2" type="ORF">IMCC3317_33480</name>
</gene>
<feature type="domain" description="AB hydrolase-1" evidence="1">
    <location>
        <begin position="29"/>
        <end position="254"/>
    </location>
</feature>
<dbReference type="EMBL" id="CP019288">
    <property type="protein sequence ID" value="QHI37965.1"/>
    <property type="molecule type" value="Genomic_DNA"/>
</dbReference>
<dbReference type="PANTHER" id="PTHR43798">
    <property type="entry name" value="MONOACYLGLYCEROL LIPASE"/>
    <property type="match status" value="1"/>
</dbReference>
<dbReference type="GO" id="GO:0016020">
    <property type="term" value="C:membrane"/>
    <property type="evidence" value="ECO:0007669"/>
    <property type="project" value="TreeGrafter"/>
</dbReference>
<dbReference type="Gene3D" id="3.40.50.1820">
    <property type="entry name" value="alpha/beta hydrolase"/>
    <property type="match status" value="1"/>
</dbReference>
<dbReference type="GO" id="GO:0018785">
    <property type="term" value="F:haloacetate dehalogenase activity"/>
    <property type="evidence" value="ECO:0007669"/>
    <property type="project" value="UniProtKB-EC"/>
</dbReference>
<dbReference type="KEGG" id="kan:IMCC3317_33480"/>
<proteinExistence type="predicted"/>
<dbReference type="Proteomes" id="UP000464657">
    <property type="component" value="Chromosome"/>
</dbReference>
<dbReference type="PRINTS" id="PR00111">
    <property type="entry name" value="ABHYDROLASE"/>
</dbReference>